<evidence type="ECO:0000313" key="1">
    <source>
        <dbReference type="EMBL" id="KAF6725994.1"/>
    </source>
</evidence>
<reference evidence="1" key="1">
    <citation type="journal article" name="BMC Genomics">
        <title>Long-read sequencing and de novo genome assembly of marine medaka (Oryzias melastigma).</title>
        <authorList>
            <person name="Liang P."/>
            <person name="Saqib H.S.A."/>
            <person name="Ni X."/>
            <person name="Shen Y."/>
        </authorList>
    </citation>
    <scope>NUCLEOTIDE SEQUENCE</scope>
    <source>
        <strain evidence="1">Bigg-433</strain>
    </source>
</reference>
<proteinExistence type="predicted"/>
<gene>
    <name evidence="1" type="ORF">FQA47_011062</name>
</gene>
<dbReference type="EMBL" id="WKFB01000348">
    <property type="protein sequence ID" value="KAF6725994.1"/>
    <property type="molecule type" value="Genomic_DNA"/>
</dbReference>
<comment type="caution">
    <text evidence="1">The sequence shown here is derived from an EMBL/GenBank/DDBJ whole genome shotgun (WGS) entry which is preliminary data.</text>
</comment>
<name>A0A834CDY7_ORYME</name>
<organism evidence="1 2">
    <name type="scientific">Oryzias melastigma</name>
    <name type="common">Marine medaka</name>
    <dbReference type="NCBI Taxonomy" id="30732"/>
    <lineage>
        <taxon>Eukaryota</taxon>
        <taxon>Metazoa</taxon>
        <taxon>Chordata</taxon>
        <taxon>Craniata</taxon>
        <taxon>Vertebrata</taxon>
        <taxon>Euteleostomi</taxon>
        <taxon>Actinopterygii</taxon>
        <taxon>Neopterygii</taxon>
        <taxon>Teleostei</taxon>
        <taxon>Neoteleostei</taxon>
        <taxon>Acanthomorphata</taxon>
        <taxon>Ovalentaria</taxon>
        <taxon>Atherinomorphae</taxon>
        <taxon>Beloniformes</taxon>
        <taxon>Adrianichthyidae</taxon>
        <taxon>Oryziinae</taxon>
        <taxon>Oryzias</taxon>
    </lineage>
</organism>
<dbReference type="AlphaFoldDB" id="A0A834CDY7"/>
<protein>
    <submittedName>
        <fullName evidence="1">Uncharacterized protein</fullName>
    </submittedName>
</protein>
<evidence type="ECO:0000313" key="2">
    <source>
        <dbReference type="Proteomes" id="UP000646548"/>
    </source>
</evidence>
<sequence length="91" mass="10175">MSGCDWSRALYAAEGSPTIGCWLTLPNMVRDFAIRCSPCSKQKQSELERRNKRKLYPATISVSSDGVLDRSPVKARRSWTAKLRPQTGLST</sequence>
<accession>A0A834CDY7</accession>
<dbReference type="Proteomes" id="UP000646548">
    <property type="component" value="Unassembled WGS sequence"/>
</dbReference>